<dbReference type="InterPro" id="IPR014942">
    <property type="entry name" value="AbiEii"/>
</dbReference>
<name>A0A1Y6K0G6_9CHLR</name>
<organism evidence="1 2">
    <name type="scientific">Candidatus Brevifilum fermentans</name>
    <dbReference type="NCBI Taxonomy" id="1986204"/>
    <lineage>
        <taxon>Bacteria</taxon>
        <taxon>Bacillati</taxon>
        <taxon>Chloroflexota</taxon>
        <taxon>Anaerolineae</taxon>
        <taxon>Anaerolineales</taxon>
        <taxon>Anaerolineaceae</taxon>
        <taxon>Candidatus Brevifilum</taxon>
    </lineage>
</organism>
<dbReference type="Gene3D" id="3.10.450.620">
    <property type="entry name" value="JHP933, nucleotidyltransferase-like core domain"/>
    <property type="match status" value="1"/>
</dbReference>
<sequence length="248" mass="29041">MAMVDLRPEDIIHKSYMNRLLIEIVDQPVLSQSLAFKGGSCAAMLGYLDRFSIDLDFDVLEGTHEKTLRDNFLQAFHTLGFEVKAAFETILFFQLKYPNEPGKRNTLKVSASTERISTNQYQAAFFHEIDRVINCQTIETMFANKLVALMDRYARHQTIAGRDVYDIHHFFLRGFRYLPDVIHERTNLEMHDFFQQLIFFINKHVNQTIINEDLNSLLPNRQFQKIRKVLISETLAFLESELKKTKDN</sequence>
<gene>
    <name evidence="1" type="ORF">CFX1CAM_0065</name>
</gene>
<dbReference type="EMBL" id="LT859958">
    <property type="protein sequence ID" value="SMX53131.1"/>
    <property type="molecule type" value="Genomic_DNA"/>
</dbReference>
<evidence type="ECO:0008006" key="3">
    <source>
        <dbReference type="Google" id="ProtNLM"/>
    </source>
</evidence>
<evidence type="ECO:0000313" key="2">
    <source>
        <dbReference type="Proteomes" id="UP000195514"/>
    </source>
</evidence>
<dbReference type="Proteomes" id="UP000195514">
    <property type="component" value="Chromosome I"/>
</dbReference>
<protein>
    <recommendedName>
        <fullName evidence="3">Nucleotidyl transferase AbiEii/AbiGii toxin family protein</fullName>
    </recommendedName>
</protein>
<evidence type="ECO:0000313" key="1">
    <source>
        <dbReference type="EMBL" id="SMX53131.1"/>
    </source>
</evidence>
<reference evidence="2" key="1">
    <citation type="submission" date="2017-05" db="EMBL/GenBank/DDBJ databases">
        <authorList>
            <person name="Kirkegaard R."/>
            <person name="Mcilroy J S."/>
        </authorList>
    </citation>
    <scope>NUCLEOTIDE SEQUENCE [LARGE SCALE GENOMIC DNA]</scope>
</reference>
<dbReference type="KEGG" id="abat:CFX1CAM_0065"/>
<dbReference type="Pfam" id="PF08843">
    <property type="entry name" value="AbiEii"/>
    <property type="match status" value="1"/>
</dbReference>
<dbReference type="RefSeq" id="WP_087861090.1">
    <property type="nucleotide sequence ID" value="NZ_LT859958.1"/>
</dbReference>
<accession>A0A1Y6K0G6</accession>
<proteinExistence type="predicted"/>
<dbReference type="OrthoDB" id="158131at2"/>
<keyword evidence="2" id="KW-1185">Reference proteome</keyword>
<dbReference type="AlphaFoldDB" id="A0A1Y6K0G6"/>